<comment type="pathway">
    <text evidence="1">Protein modification; protein glycosylation.</text>
</comment>
<organism evidence="6 7">
    <name type="scientific">Novipirellula herctigrandis</name>
    <dbReference type="NCBI Taxonomy" id="2527986"/>
    <lineage>
        <taxon>Bacteria</taxon>
        <taxon>Pseudomonadati</taxon>
        <taxon>Planctomycetota</taxon>
        <taxon>Planctomycetia</taxon>
        <taxon>Pirellulales</taxon>
        <taxon>Pirellulaceae</taxon>
        <taxon>Novipirellula</taxon>
    </lineage>
</organism>
<dbReference type="Proteomes" id="UP000315010">
    <property type="component" value="Unassembled WGS sequence"/>
</dbReference>
<protein>
    <recommendedName>
        <fullName evidence="5">O-GlcNAc transferase C-terminal domain-containing protein</fullName>
    </recommendedName>
</protein>
<evidence type="ECO:0000256" key="1">
    <source>
        <dbReference type="ARBA" id="ARBA00004922"/>
    </source>
</evidence>
<sequence length="98" mass="11552">MNYSDRYTAAEISKEHFRLALRFAERADTINRRKRTDKEKIRVGYLAADFYMHPVGKLMLPILEAHDRDCFHLSVYHDGDHEDATTQLTRQTVDPTNR</sequence>
<gene>
    <name evidence="6" type="ORF">CA13_37160</name>
</gene>
<keyword evidence="4" id="KW-0802">TPR repeat</keyword>
<evidence type="ECO:0000313" key="6">
    <source>
        <dbReference type="EMBL" id="TWT82254.1"/>
    </source>
</evidence>
<evidence type="ECO:0000256" key="2">
    <source>
        <dbReference type="ARBA" id="ARBA00022679"/>
    </source>
</evidence>
<dbReference type="Gene3D" id="3.40.50.11380">
    <property type="match status" value="1"/>
</dbReference>
<dbReference type="InterPro" id="IPR029489">
    <property type="entry name" value="OGT/SEC/SPY_C"/>
</dbReference>
<evidence type="ECO:0000256" key="3">
    <source>
        <dbReference type="ARBA" id="ARBA00022737"/>
    </source>
</evidence>
<evidence type="ECO:0000256" key="4">
    <source>
        <dbReference type="ARBA" id="ARBA00022803"/>
    </source>
</evidence>
<proteinExistence type="predicted"/>
<dbReference type="GO" id="GO:0016740">
    <property type="term" value="F:transferase activity"/>
    <property type="evidence" value="ECO:0007669"/>
    <property type="project" value="UniProtKB-KW"/>
</dbReference>
<evidence type="ECO:0000313" key="7">
    <source>
        <dbReference type="Proteomes" id="UP000315010"/>
    </source>
</evidence>
<dbReference type="AlphaFoldDB" id="A0A5C5Z4T2"/>
<dbReference type="OrthoDB" id="550212at2"/>
<reference evidence="6 7" key="1">
    <citation type="submission" date="2019-02" db="EMBL/GenBank/DDBJ databases">
        <title>Deep-cultivation of Planctomycetes and their phenomic and genomic characterization uncovers novel biology.</title>
        <authorList>
            <person name="Wiegand S."/>
            <person name="Jogler M."/>
            <person name="Boedeker C."/>
            <person name="Pinto D."/>
            <person name="Vollmers J."/>
            <person name="Rivas-Marin E."/>
            <person name="Kohn T."/>
            <person name="Peeters S.H."/>
            <person name="Heuer A."/>
            <person name="Rast P."/>
            <person name="Oberbeckmann S."/>
            <person name="Bunk B."/>
            <person name="Jeske O."/>
            <person name="Meyerdierks A."/>
            <person name="Storesund J.E."/>
            <person name="Kallscheuer N."/>
            <person name="Luecker S."/>
            <person name="Lage O.M."/>
            <person name="Pohl T."/>
            <person name="Merkel B.J."/>
            <person name="Hornburger P."/>
            <person name="Mueller R.-W."/>
            <person name="Bruemmer F."/>
            <person name="Labrenz M."/>
            <person name="Spormann A.M."/>
            <person name="Op Den Camp H."/>
            <person name="Overmann J."/>
            <person name="Amann R."/>
            <person name="Jetten M.S.M."/>
            <person name="Mascher T."/>
            <person name="Medema M.H."/>
            <person name="Devos D.P."/>
            <person name="Kaster A.-K."/>
            <person name="Ovreas L."/>
            <person name="Rohde M."/>
            <person name="Galperin M.Y."/>
            <person name="Jogler C."/>
        </authorList>
    </citation>
    <scope>NUCLEOTIDE SEQUENCE [LARGE SCALE GENOMIC DNA]</scope>
    <source>
        <strain evidence="6 7">CA13</strain>
    </source>
</reference>
<comment type="caution">
    <text evidence="6">The sequence shown here is derived from an EMBL/GenBank/DDBJ whole genome shotgun (WGS) entry which is preliminary data.</text>
</comment>
<keyword evidence="3" id="KW-0677">Repeat</keyword>
<dbReference type="EMBL" id="SJPJ01000001">
    <property type="protein sequence ID" value="TWT82254.1"/>
    <property type="molecule type" value="Genomic_DNA"/>
</dbReference>
<dbReference type="RefSeq" id="WP_146398641.1">
    <property type="nucleotide sequence ID" value="NZ_SJPJ01000001.1"/>
</dbReference>
<accession>A0A5C5Z4T2</accession>
<dbReference type="Pfam" id="PF13844">
    <property type="entry name" value="Glyco_transf_41"/>
    <property type="match status" value="1"/>
</dbReference>
<evidence type="ECO:0000259" key="5">
    <source>
        <dbReference type="Pfam" id="PF13844"/>
    </source>
</evidence>
<keyword evidence="2" id="KW-0808">Transferase</keyword>
<feature type="domain" description="O-GlcNAc transferase C-terminal" evidence="5">
    <location>
        <begin position="32"/>
        <end position="85"/>
    </location>
</feature>
<keyword evidence="7" id="KW-1185">Reference proteome</keyword>
<name>A0A5C5Z4T2_9BACT</name>